<proteinExistence type="predicted"/>
<sequence>MINVTKKQSKNTNLLAMTQNLFYHPKNQHSIVPKRESKSELPLEQ</sequence>
<accession>A0A0A8VH03</accession>
<protein>
    <submittedName>
        <fullName evidence="2">Uncharacterized protein</fullName>
    </submittedName>
</protein>
<name>A0A0A8VH03_YERRU</name>
<dbReference type="AlphaFoldDB" id="A0A0A8VH03"/>
<evidence type="ECO:0000256" key="1">
    <source>
        <dbReference type="SAM" id="MobiDB-lite"/>
    </source>
</evidence>
<feature type="compositionally biased region" description="Basic and acidic residues" evidence="1">
    <location>
        <begin position="33"/>
        <end position="45"/>
    </location>
</feature>
<organism evidence="2">
    <name type="scientific">Yersinia ruckeri</name>
    <dbReference type="NCBI Taxonomy" id="29486"/>
    <lineage>
        <taxon>Bacteria</taxon>
        <taxon>Pseudomonadati</taxon>
        <taxon>Pseudomonadota</taxon>
        <taxon>Gammaproteobacteria</taxon>
        <taxon>Enterobacterales</taxon>
        <taxon>Yersiniaceae</taxon>
        <taxon>Yersinia</taxon>
    </lineage>
</organism>
<evidence type="ECO:0000313" key="2">
    <source>
        <dbReference type="EMBL" id="CEK26886.1"/>
    </source>
</evidence>
<gene>
    <name evidence="2" type="ORF">CSF007_5625</name>
</gene>
<reference evidence="2" key="1">
    <citation type="journal article" date="2015" name="Genome Announc.">
        <title>Complete Genome Sequence of Yersinia ruckeri Strain CSF007-82, Etiologic Agent of Red Mouth Disease in Salmonid Fish.</title>
        <authorList>
            <person name="Nelson M.C."/>
            <person name="LaPatra S.E."/>
            <person name="Welch T.J."/>
            <person name="Graf J."/>
        </authorList>
    </citation>
    <scope>NUCLEOTIDE SEQUENCE</scope>
    <source>
        <strain evidence="2">CSF007-82</strain>
    </source>
</reference>
<feature type="region of interest" description="Disordered" evidence="1">
    <location>
        <begin position="25"/>
        <end position="45"/>
    </location>
</feature>
<dbReference type="EMBL" id="LN681231">
    <property type="protein sequence ID" value="CEK26886.1"/>
    <property type="molecule type" value="Genomic_DNA"/>
</dbReference>